<organism evidence="3 4">
    <name type="scientific">Plectus sambesii</name>
    <dbReference type="NCBI Taxonomy" id="2011161"/>
    <lineage>
        <taxon>Eukaryota</taxon>
        <taxon>Metazoa</taxon>
        <taxon>Ecdysozoa</taxon>
        <taxon>Nematoda</taxon>
        <taxon>Chromadorea</taxon>
        <taxon>Plectida</taxon>
        <taxon>Plectina</taxon>
        <taxon>Plectoidea</taxon>
        <taxon>Plectidae</taxon>
        <taxon>Plectus</taxon>
    </lineage>
</organism>
<sequence length="185" mass="20978">MSHEQPPFDPNDPKYIICCGQHIMDGAKMVAYFYNVGVVLIVIISSIGLTFASKSPHMVTFNVIVFVSFFATIPVLGCLWHGITNKREKFLIPTLICMVISLILIGLFTLACFGIAINMLVRKKDVNGCIWIMVMVMCAFLFALQLWFFSILKNAYYYLKYRRSSPTGRIMHVLQSEQVYIAGKS</sequence>
<keyword evidence="3" id="KW-1185">Reference proteome</keyword>
<evidence type="ECO:0000259" key="2">
    <source>
        <dbReference type="Pfam" id="PF22954"/>
    </source>
</evidence>
<evidence type="ECO:0000256" key="1">
    <source>
        <dbReference type="SAM" id="Phobius"/>
    </source>
</evidence>
<dbReference type="InterPro" id="IPR054291">
    <property type="entry name" value="DUF7027"/>
</dbReference>
<keyword evidence="1" id="KW-0812">Transmembrane</keyword>
<name>A0A914WEQ7_9BILA</name>
<feature type="transmembrane region" description="Helical" evidence="1">
    <location>
        <begin position="130"/>
        <end position="152"/>
    </location>
</feature>
<feature type="domain" description="DUF7027" evidence="2">
    <location>
        <begin position="26"/>
        <end position="109"/>
    </location>
</feature>
<dbReference type="WBParaSite" id="PSAMB.scaffold3707size17170.g22300.t1">
    <property type="protein sequence ID" value="PSAMB.scaffold3707size17170.g22300.t1"/>
    <property type="gene ID" value="PSAMB.scaffold3707size17170.g22300"/>
</dbReference>
<accession>A0A914WEQ7</accession>
<feature type="transmembrane region" description="Helical" evidence="1">
    <location>
        <begin position="95"/>
        <end position="118"/>
    </location>
</feature>
<keyword evidence="1" id="KW-0472">Membrane</keyword>
<dbReference type="AlphaFoldDB" id="A0A914WEQ7"/>
<keyword evidence="1" id="KW-1133">Transmembrane helix</keyword>
<dbReference type="Proteomes" id="UP000887566">
    <property type="component" value="Unplaced"/>
</dbReference>
<proteinExistence type="predicted"/>
<evidence type="ECO:0000313" key="3">
    <source>
        <dbReference type="Proteomes" id="UP000887566"/>
    </source>
</evidence>
<protein>
    <recommendedName>
        <fullName evidence="2">DUF7027 domain-containing protein</fullName>
    </recommendedName>
</protein>
<evidence type="ECO:0000313" key="4">
    <source>
        <dbReference type="WBParaSite" id="PSAMB.scaffold3707size17170.g22300.t1"/>
    </source>
</evidence>
<feature type="transmembrane region" description="Helical" evidence="1">
    <location>
        <begin position="59"/>
        <end position="83"/>
    </location>
</feature>
<dbReference type="Pfam" id="PF22954">
    <property type="entry name" value="DUF7027"/>
    <property type="match status" value="1"/>
</dbReference>
<feature type="transmembrane region" description="Helical" evidence="1">
    <location>
        <begin position="32"/>
        <end position="53"/>
    </location>
</feature>
<reference evidence="4" key="1">
    <citation type="submission" date="2022-11" db="UniProtKB">
        <authorList>
            <consortium name="WormBaseParasite"/>
        </authorList>
    </citation>
    <scope>IDENTIFICATION</scope>
</reference>